<dbReference type="InterPro" id="IPR019734">
    <property type="entry name" value="TPR_rpt"/>
</dbReference>
<gene>
    <name evidence="4" type="ORF">DDQ41_16775</name>
</gene>
<protein>
    <recommendedName>
        <fullName evidence="6">Tetratricopeptide repeat protein</fullName>
    </recommendedName>
</protein>
<dbReference type="PANTHER" id="PTHR44809">
    <property type="match status" value="1"/>
</dbReference>
<keyword evidence="3" id="KW-1133">Transmembrane helix</keyword>
<dbReference type="Pfam" id="PF13432">
    <property type="entry name" value="TPR_16"/>
    <property type="match status" value="2"/>
</dbReference>
<keyword evidence="3" id="KW-0472">Membrane</keyword>
<feature type="repeat" description="TPR" evidence="1">
    <location>
        <begin position="101"/>
        <end position="134"/>
    </location>
</feature>
<feature type="repeat" description="TPR" evidence="1">
    <location>
        <begin position="67"/>
        <end position="100"/>
    </location>
</feature>
<keyword evidence="1" id="KW-0802">TPR repeat</keyword>
<dbReference type="SMART" id="SM00028">
    <property type="entry name" value="TPR"/>
    <property type="match status" value="3"/>
</dbReference>
<dbReference type="Gene3D" id="1.25.40.10">
    <property type="entry name" value="Tetratricopeptide repeat domain"/>
    <property type="match status" value="2"/>
</dbReference>
<dbReference type="PANTHER" id="PTHR44809:SF1">
    <property type="entry name" value="PROTEIN O-MANNOSYL-TRANSFERASE TMTC1"/>
    <property type="match status" value="1"/>
</dbReference>
<dbReference type="InterPro" id="IPR011990">
    <property type="entry name" value="TPR-like_helical_dom_sf"/>
</dbReference>
<name>A0ABM6V8J3_9ACTN</name>
<sequence length="225" mass="23840">MVQRHVPPDHHPDSMRCDQVKRRRLWTGVGAAAVAAAGTATWAVMTPSETTAADGTSETAARTALTAEALLQAGLLQARHQDLGGAEATFRRVLEMDPDNKLAWYNVGVVAHQSGRPAEALRAYDAALKADPSFTSALFNQAVLVKASDPDRAITLLERTVSVDPQASTAHFQLGEALAGKGRDGEAQEAYRRAVAADASLHAKVPAKFRDAARPSPSPTTSPGR</sequence>
<organism evidence="4 5">
    <name type="scientific">Streptomyces spongiicola</name>
    <dbReference type="NCBI Taxonomy" id="1690221"/>
    <lineage>
        <taxon>Bacteria</taxon>
        <taxon>Bacillati</taxon>
        <taxon>Actinomycetota</taxon>
        <taxon>Actinomycetes</taxon>
        <taxon>Kitasatosporales</taxon>
        <taxon>Streptomycetaceae</taxon>
        <taxon>Streptomyces</taxon>
    </lineage>
</organism>
<proteinExistence type="predicted"/>
<evidence type="ECO:0000256" key="2">
    <source>
        <dbReference type="SAM" id="MobiDB-lite"/>
    </source>
</evidence>
<dbReference type="EMBL" id="CP029254">
    <property type="protein sequence ID" value="AWK10281.1"/>
    <property type="molecule type" value="Genomic_DNA"/>
</dbReference>
<reference evidence="4 5" key="1">
    <citation type="submission" date="2018-05" db="EMBL/GenBank/DDBJ databases">
        <title>Complete genome sequence of the Type Strain of Streptomyces spongiicola HNM0071, the producer of staurosporine.</title>
        <authorList>
            <person name="Zhou S."/>
            <person name="Huang X."/>
        </authorList>
    </citation>
    <scope>NUCLEOTIDE SEQUENCE [LARGE SCALE GENOMIC DNA]</scope>
    <source>
        <strain evidence="4 5">HNM0071</strain>
    </source>
</reference>
<feature type="region of interest" description="Disordered" evidence="2">
    <location>
        <begin position="206"/>
        <end position="225"/>
    </location>
</feature>
<dbReference type="InterPro" id="IPR052943">
    <property type="entry name" value="TMTC_O-mannosyl-trnsfr"/>
</dbReference>
<feature type="transmembrane region" description="Helical" evidence="3">
    <location>
        <begin position="25"/>
        <end position="45"/>
    </location>
</feature>
<evidence type="ECO:0000256" key="3">
    <source>
        <dbReference type="SAM" id="Phobius"/>
    </source>
</evidence>
<evidence type="ECO:0000313" key="4">
    <source>
        <dbReference type="EMBL" id="AWK10281.1"/>
    </source>
</evidence>
<feature type="compositionally biased region" description="Pro residues" evidence="2">
    <location>
        <begin position="216"/>
        <end position="225"/>
    </location>
</feature>
<keyword evidence="3" id="KW-0812">Transmembrane</keyword>
<evidence type="ECO:0000256" key="1">
    <source>
        <dbReference type="PROSITE-ProRule" id="PRU00339"/>
    </source>
</evidence>
<dbReference type="Proteomes" id="UP000245051">
    <property type="component" value="Chromosome"/>
</dbReference>
<keyword evidence="5" id="KW-1185">Reference proteome</keyword>
<dbReference type="PROSITE" id="PS50005">
    <property type="entry name" value="TPR"/>
    <property type="match status" value="2"/>
</dbReference>
<evidence type="ECO:0008006" key="6">
    <source>
        <dbReference type="Google" id="ProtNLM"/>
    </source>
</evidence>
<accession>A0ABM6V8J3</accession>
<evidence type="ECO:0000313" key="5">
    <source>
        <dbReference type="Proteomes" id="UP000245051"/>
    </source>
</evidence>
<dbReference type="SUPFAM" id="SSF48452">
    <property type="entry name" value="TPR-like"/>
    <property type="match status" value="1"/>
</dbReference>